<evidence type="ECO:0000256" key="7">
    <source>
        <dbReference type="SAM" id="Phobius"/>
    </source>
</evidence>
<evidence type="ECO:0000256" key="1">
    <source>
        <dbReference type="ARBA" id="ARBA00004651"/>
    </source>
</evidence>
<dbReference type="InterPro" id="IPR003688">
    <property type="entry name" value="TraG/VirD4"/>
</dbReference>
<dbReference type="PANTHER" id="PTHR37937">
    <property type="entry name" value="CONJUGATIVE TRANSFER: DNA TRANSPORT"/>
    <property type="match status" value="1"/>
</dbReference>
<dbReference type="PANTHER" id="PTHR37937:SF1">
    <property type="entry name" value="CONJUGATIVE TRANSFER: DNA TRANSPORT"/>
    <property type="match status" value="1"/>
</dbReference>
<evidence type="ECO:0000256" key="4">
    <source>
        <dbReference type="ARBA" id="ARBA00022692"/>
    </source>
</evidence>
<keyword evidence="6 7" id="KW-0472">Membrane</keyword>
<evidence type="ECO:0000256" key="6">
    <source>
        <dbReference type="ARBA" id="ARBA00023136"/>
    </source>
</evidence>
<dbReference type="Pfam" id="PF02534">
    <property type="entry name" value="T4SS-DNA_transf"/>
    <property type="match status" value="1"/>
</dbReference>
<dbReference type="InterPro" id="IPR027417">
    <property type="entry name" value="P-loop_NTPase"/>
</dbReference>
<dbReference type="SUPFAM" id="SSF52540">
    <property type="entry name" value="P-loop containing nucleoside triphosphate hydrolases"/>
    <property type="match status" value="1"/>
</dbReference>
<comment type="similarity">
    <text evidence="2">Belongs to the VirD4/TraG family.</text>
</comment>
<comment type="caution">
    <text evidence="8">The sequence shown here is derived from an EMBL/GenBank/DDBJ whole genome shotgun (WGS) entry which is preliminary data.</text>
</comment>
<dbReference type="Gene3D" id="3.40.50.300">
    <property type="entry name" value="P-loop containing nucleotide triphosphate hydrolases"/>
    <property type="match status" value="1"/>
</dbReference>
<evidence type="ECO:0000256" key="3">
    <source>
        <dbReference type="ARBA" id="ARBA00022475"/>
    </source>
</evidence>
<evidence type="ECO:0000256" key="2">
    <source>
        <dbReference type="ARBA" id="ARBA00008806"/>
    </source>
</evidence>
<evidence type="ECO:0000313" key="9">
    <source>
        <dbReference type="Proteomes" id="UP001621964"/>
    </source>
</evidence>
<gene>
    <name evidence="8" type="ORF">ACI43T_09050</name>
</gene>
<protein>
    <submittedName>
        <fullName evidence="8">Type IV secretory system conjugative DNA transfer family protein</fullName>
    </submittedName>
</protein>
<comment type="subcellular location">
    <subcellularLocation>
        <location evidence="1">Cell membrane</location>
        <topology evidence="1">Multi-pass membrane protein</topology>
    </subcellularLocation>
</comment>
<dbReference type="RefSeq" id="WP_377079805.1">
    <property type="nucleotide sequence ID" value="NZ_JBJGEB010000009.1"/>
</dbReference>
<keyword evidence="5 7" id="KW-1133">Transmembrane helix</keyword>
<evidence type="ECO:0000313" key="8">
    <source>
        <dbReference type="EMBL" id="MFK7642636.1"/>
    </source>
</evidence>
<keyword evidence="9" id="KW-1185">Reference proteome</keyword>
<reference evidence="8 9" key="1">
    <citation type="submission" date="2024-11" db="EMBL/GenBank/DDBJ databases">
        <authorList>
            <person name="Mikucki A.G."/>
            <person name="Kahler C.M."/>
        </authorList>
    </citation>
    <scope>NUCLEOTIDE SEQUENCE [LARGE SCALE GENOMIC DNA]</scope>
    <source>
        <strain evidence="8 9">EXNM717</strain>
    </source>
</reference>
<feature type="transmembrane region" description="Helical" evidence="7">
    <location>
        <begin position="64"/>
        <end position="86"/>
    </location>
</feature>
<keyword evidence="3" id="KW-1003">Cell membrane</keyword>
<dbReference type="InterPro" id="IPR051539">
    <property type="entry name" value="T4SS-coupling_protein"/>
</dbReference>
<dbReference type="CDD" id="cd01127">
    <property type="entry name" value="TrwB_TraG_TraD_VirD4"/>
    <property type="match status" value="1"/>
</dbReference>
<keyword evidence="4 7" id="KW-0812">Transmembrane</keyword>
<organism evidence="8 9">
    <name type="scientific">Neisseria oralis</name>
    <dbReference type="NCBI Taxonomy" id="1107316"/>
    <lineage>
        <taxon>Bacteria</taxon>
        <taxon>Pseudomonadati</taxon>
        <taxon>Pseudomonadota</taxon>
        <taxon>Betaproteobacteria</taxon>
        <taxon>Neisseriales</taxon>
        <taxon>Neisseriaceae</taxon>
        <taxon>Neisseria</taxon>
    </lineage>
</organism>
<evidence type="ECO:0000256" key="5">
    <source>
        <dbReference type="ARBA" id="ARBA00022989"/>
    </source>
</evidence>
<accession>A0ABW8Q517</accession>
<dbReference type="Proteomes" id="UP001621964">
    <property type="component" value="Unassembled WGS sequence"/>
</dbReference>
<feature type="transmembrane region" description="Helical" evidence="7">
    <location>
        <begin position="9"/>
        <end position="31"/>
    </location>
</feature>
<sequence length="552" mass="62467">MISLKHKIFLVLLGLLVALFAGIYLSGWILLTWVHSHQSTEFTTIFQYLYHYGDHPVHGTKIKISAFIGFLAPLLLLIFFAAVLLVRKEENLYGKARFAKSSELQKAGFFKSTENSIVVGKQGNQYLFYSGQQFALLAAPTRSGKGVGIVIPNLLSYQGSMVVLDIKQENFDLTSGFREKHGQKVYLFNPFAEDQCTHRWNPLSYVSEDPNFRISDLSSIANMLYPTGENPKDRFWLNQAQNVFMALALFLLDKRNQDGSTLCSIGALYRLSNGDGRDLRDYFREISEAPFVSKQCKSAFAGILGQPEETFGNIMATFKEPLLPWLNPIVDAATSADDFLLTDVRKQKMTIYIGIQPNKLAEARLIINLFFSQLINLNTKELPQSNKELRYQCLLLMDEFTSIGAVDIIAKSVSYIAGYNIRLFPIIQSLAQLDSVYGKEVSRTMVTNHALQILYTPREQQDAADYSEMLGYTSVKKSNVTKGREKSVSIGDERRALMLPQELKAMPEDKEIFVYEGLSHPVMCEKIRYYKDSSFTKRLQGKIKVPRLNVSA</sequence>
<proteinExistence type="inferred from homology"/>
<name>A0ABW8Q517_9NEIS</name>
<dbReference type="EMBL" id="JBJGEB010000009">
    <property type="protein sequence ID" value="MFK7642636.1"/>
    <property type="molecule type" value="Genomic_DNA"/>
</dbReference>